<keyword evidence="2" id="KW-1133">Transmembrane helix</keyword>
<dbReference type="InterPro" id="IPR018711">
    <property type="entry name" value="NAGPA"/>
</dbReference>
<evidence type="ECO:0000256" key="2">
    <source>
        <dbReference type="SAM" id="Phobius"/>
    </source>
</evidence>
<accession>A0A837I9H9</accession>
<dbReference type="Proteomes" id="UP000034012">
    <property type="component" value="Unassembled WGS sequence"/>
</dbReference>
<feature type="region of interest" description="Disordered" evidence="1">
    <location>
        <begin position="51"/>
        <end position="89"/>
    </location>
</feature>
<keyword evidence="2" id="KW-0812">Transmembrane</keyword>
<evidence type="ECO:0000313" key="5">
    <source>
        <dbReference type="Proteomes" id="UP000034012"/>
    </source>
</evidence>
<protein>
    <submittedName>
        <fullName evidence="4">Copper amine oxidase-like protein domain-containing protein</fullName>
    </submittedName>
</protein>
<proteinExistence type="predicted"/>
<keyword evidence="2" id="KW-0472">Membrane</keyword>
<dbReference type="EMBL" id="LCHK01000011">
    <property type="protein sequence ID" value="KKT32644.1"/>
    <property type="molecule type" value="Genomic_DNA"/>
</dbReference>
<feature type="compositionally biased region" description="Low complexity" evidence="1">
    <location>
        <begin position="65"/>
        <end position="81"/>
    </location>
</feature>
<comment type="caution">
    <text evidence="4">The sequence shown here is derived from an EMBL/GenBank/DDBJ whole genome shotgun (WGS) entry which is preliminary data.</text>
</comment>
<gene>
    <name evidence="4" type="ORF">UW20_C0011G0014</name>
</gene>
<organism evidence="4 5">
    <name type="scientific">Candidatus Woesebacteria bacterium GW2011_GWB1_44_11</name>
    <dbReference type="NCBI Taxonomy" id="1618579"/>
    <lineage>
        <taxon>Bacteria</taxon>
        <taxon>Candidatus Woeseibacteriota</taxon>
    </lineage>
</organism>
<reference evidence="4 5" key="1">
    <citation type="journal article" date="2015" name="Nature">
        <title>rRNA introns, odd ribosomes, and small enigmatic genomes across a large radiation of phyla.</title>
        <authorList>
            <person name="Brown C.T."/>
            <person name="Hug L.A."/>
            <person name="Thomas B.C."/>
            <person name="Sharon I."/>
            <person name="Castelle C.J."/>
            <person name="Singh A."/>
            <person name="Wilkins M.J."/>
            <person name="Williams K.H."/>
            <person name="Banfield J.F."/>
        </authorList>
    </citation>
    <scope>NUCLEOTIDE SEQUENCE [LARGE SCALE GENOMIC DNA]</scope>
</reference>
<name>A0A837I9H9_9BACT</name>
<evidence type="ECO:0000313" key="4">
    <source>
        <dbReference type="EMBL" id="KKT32644.1"/>
    </source>
</evidence>
<feature type="transmembrane region" description="Helical" evidence="2">
    <location>
        <begin position="6"/>
        <end position="26"/>
    </location>
</feature>
<evidence type="ECO:0000256" key="1">
    <source>
        <dbReference type="SAM" id="MobiDB-lite"/>
    </source>
</evidence>
<dbReference type="AlphaFoldDB" id="A0A837I9H9"/>
<evidence type="ECO:0000259" key="3">
    <source>
        <dbReference type="Pfam" id="PF09992"/>
    </source>
</evidence>
<feature type="domain" description="Phosphodiester glycosidase" evidence="3">
    <location>
        <begin position="202"/>
        <end position="314"/>
    </location>
</feature>
<sequence>MKSPGFAPVLMLVFITVISLVGYIIFKNGSIKPNITAVTPTAVATATPVPSPSFTTAPTIKPTAVPTSKPSVTPKPTAKPVSGPPGSGLSTINVATEKGNFTATVLSLEMGSTRMITDTANDGDCGNGCLANNLQTFVTKNNGFAGVNGTYFCPITYPECSGKTNSFDFPVYNTRLSHWINGGNLFWNGRAMVYFDGSRAHYVQDAKSFSGGLTAGIVNFPGLVNGGAVQIDDNQSGLSDKQKAKGTKVGLGLRENTIMVVVAMNVNMQEFAYVFKSLGASGALNLDTGGSTALYYGARYVYGPGRDIPNAVIFASK</sequence>
<dbReference type="Pfam" id="PF09992">
    <property type="entry name" value="NAGPA"/>
    <property type="match status" value="1"/>
</dbReference>